<evidence type="ECO:0000313" key="3">
    <source>
        <dbReference type="Proteomes" id="UP000782312"/>
    </source>
</evidence>
<proteinExistence type="predicted"/>
<reference evidence="2" key="1">
    <citation type="submission" date="2020-07" db="EMBL/GenBank/DDBJ databases">
        <title>Huge and variable diversity of episymbiotic CPR bacteria and DPANN archaea in groundwater ecosystems.</title>
        <authorList>
            <person name="He C.Y."/>
            <person name="Keren R."/>
            <person name="Whittaker M."/>
            <person name="Farag I.F."/>
            <person name="Doudna J."/>
            <person name="Cate J.H.D."/>
            <person name="Banfield J.F."/>
        </authorList>
    </citation>
    <scope>NUCLEOTIDE SEQUENCE</scope>
    <source>
        <strain evidence="2">NC_groundwater_763_Ag_S-0.2um_68_21</strain>
    </source>
</reference>
<dbReference type="EMBL" id="JACPUR010000023">
    <property type="protein sequence ID" value="MBI3128030.1"/>
    <property type="molecule type" value="Genomic_DNA"/>
</dbReference>
<sequence>MRFSFFMMPHFRGHTRDLEDEWARTQAAGAAGALPVPGRANPRRGRRQEQLIVPLTAEPWLEARA</sequence>
<gene>
    <name evidence="2" type="ORF">HYZ11_10540</name>
</gene>
<organism evidence="2 3">
    <name type="scientific">Tectimicrobiota bacterium</name>
    <dbReference type="NCBI Taxonomy" id="2528274"/>
    <lineage>
        <taxon>Bacteria</taxon>
        <taxon>Pseudomonadati</taxon>
        <taxon>Nitrospinota/Tectimicrobiota group</taxon>
        <taxon>Candidatus Tectimicrobiota</taxon>
    </lineage>
</organism>
<accession>A0A932I170</accession>
<protein>
    <submittedName>
        <fullName evidence="2">Uncharacterized protein</fullName>
    </submittedName>
</protein>
<dbReference type="Proteomes" id="UP000782312">
    <property type="component" value="Unassembled WGS sequence"/>
</dbReference>
<comment type="caution">
    <text evidence="2">The sequence shown here is derived from an EMBL/GenBank/DDBJ whole genome shotgun (WGS) entry which is preliminary data.</text>
</comment>
<dbReference type="AlphaFoldDB" id="A0A932I170"/>
<feature type="region of interest" description="Disordered" evidence="1">
    <location>
        <begin position="29"/>
        <end position="49"/>
    </location>
</feature>
<evidence type="ECO:0000256" key="1">
    <source>
        <dbReference type="SAM" id="MobiDB-lite"/>
    </source>
</evidence>
<evidence type="ECO:0000313" key="2">
    <source>
        <dbReference type="EMBL" id="MBI3128030.1"/>
    </source>
</evidence>
<name>A0A932I170_UNCTE</name>